<dbReference type="GO" id="GO:0004888">
    <property type="term" value="F:transmembrane signaling receptor activity"/>
    <property type="evidence" value="ECO:0007669"/>
    <property type="project" value="InterPro"/>
</dbReference>
<evidence type="ECO:0000313" key="7">
    <source>
        <dbReference type="Proteomes" id="UP000887572"/>
    </source>
</evidence>
<evidence type="ECO:0000256" key="6">
    <source>
        <dbReference type="SAM" id="Phobius"/>
    </source>
</evidence>
<feature type="transmembrane region" description="Helical" evidence="6">
    <location>
        <begin position="103"/>
        <end position="128"/>
    </location>
</feature>
<protein>
    <submittedName>
        <fullName evidence="8">G-protein coupled receptors family 1 profile domain-containing protein</fullName>
    </submittedName>
</protein>
<comment type="subcellular location">
    <subcellularLocation>
        <location evidence="1">Membrane</location>
        <topology evidence="1">Multi-pass membrane protein</topology>
    </subcellularLocation>
</comment>
<dbReference type="Proteomes" id="UP000887572">
    <property type="component" value="Unplaced"/>
</dbReference>
<proteinExistence type="inferred from homology"/>
<name>A0A914GSF7_GLORO</name>
<evidence type="ECO:0000256" key="3">
    <source>
        <dbReference type="ARBA" id="ARBA00022692"/>
    </source>
</evidence>
<feature type="transmembrane region" description="Helical" evidence="6">
    <location>
        <begin position="149"/>
        <end position="174"/>
    </location>
</feature>
<dbReference type="InterPro" id="IPR002184">
    <property type="entry name" value="7TM_GPCR_serpentine_rcpt_Srb"/>
</dbReference>
<feature type="transmembrane region" description="Helical" evidence="6">
    <location>
        <begin position="64"/>
        <end position="83"/>
    </location>
</feature>
<dbReference type="InterPro" id="IPR019408">
    <property type="entry name" value="7TM_GPCR_serpentine_rcpt_Srab"/>
</dbReference>
<dbReference type="AlphaFoldDB" id="A0A914GSF7"/>
<dbReference type="WBParaSite" id="Gr19_v10_g10879.t1">
    <property type="protein sequence ID" value="Gr19_v10_g10879.t1"/>
    <property type="gene ID" value="Gr19_v10_g10879"/>
</dbReference>
<feature type="transmembrane region" description="Helical" evidence="6">
    <location>
        <begin position="30"/>
        <end position="52"/>
    </location>
</feature>
<dbReference type="PANTHER" id="PTHR31216">
    <property type="entry name" value="SERPENTINE RECEPTOR CLASS BETA-1-RELATED-RELATED"/>
    <property type="match status" value="1"/>
</dbReference>
<evidence type="ECO:0000313" key="8">
    <source>
        <dbReference type="WBParaSite" id="Gr19_v10_g10879.t1"/>
    </source>
</evidence>
<evidence type="ECO:0000256" key="2">
    <source>
        <dbReference type="ARBA" id="ARBA00006860"/>
    </source>
</evidence>
<dbReference type="Pfam" id="PF10292">
    <property type="entry name" value="7TM_GPCR_Srab"/>
    <property type="match status" value="1"/>
</dbReference>
<organism evidence="7 8">
    <name type="scientific">Globodera rostochiensis</name>
    <name type="common">Golden nematode worm</name>
    <name type="synonym">Heterodera rostochiensis</name>
    <dbReference type="NCBI Taxonomy" id="31243"/>
    <lineage>
        <taxon>Eukaryota</taxon>
        <taxon>Metazoa</taxon>
        <taxon>Ecdysozoa</taxon>
        <taxon>Nematoda</taxon>
        <taxon>Chromadorea</taxon>
        <taxon>Rhabditida</taxon>
        <taxon>Tylenchina</taxon>
        <taxon>Tylenchomorpha</taxon>
        <taxon>Tylenchoidea</taxon>
        <taxon>Heteroderidae</taxon>
        <taxon>Heteroderinae</taxon>
        <taxon>Globodera</taxon>
    </lineage>
</organism>
<accession>A0A914GSF7</accession>
<feature type="transmembrane region" description="Helical" evidence="6">
    <location>
        <begin position="287"/>
        <end position="308"/>
    </location>
</feature>
<keyword evidence="3 6" id="KW-0812">Transmembrane</keyword>
<evidence type="ECO:0000256" key="4">
    <source>
        <dbReference type="ARBA" id="ARBA00022989"/>
    </source>
</evidence>
<dbReference type="PANTHER" id="PTHR31216:SF11">
    <property type="entry name" value="SERPENTINE RECEPTOR CLASS BETA-16-RELATED"/>
    <property type="match status" value="1"/>
</dbReference>
<feature type="transmembrane region" description="Helical" evidence="6">
    <location>
        <begin position="194"/>
        <end position="220"/>
    </location>
</feature>
<sequence length="331" mass="38024">MNSSTLTNNTNPDCVLIEGLLLMPIYQTVAWIQLLLVFAILASVLVLVRQYLYNKITIHGNLKILFANIVFIHFVNAFFWGASTVRYKFLALIYSSNCELLTPIWLSFVFASPSYIYLFAYSGMHFSILAERWRATRFARKYENESVCFGWACAVIVWLVSLFYIFCVIFTALLDSDAFARPLGLISLTSKYNAQAIIYSYYAVLLLLIITAVGDFWVFYVNKKLIRNRSVGPSVYSVSANFQMNENLMTMRLILPLDISYAILFGIYLLIGIILRSSPQMSKTNYVAFYRTAATLLLLHSAITLALWERVRLFYQGRLVAIDIKLREKYI</sequence>
<keyword evidence="4 6" id="KW-1133">Transmembrane helix</keyword>
<keyword evidence="5 6" id="KW-0472">Membrane</keyword>
<reference evidence="8" key="1">
    <citation type="submission" date="2022-11" db="UniProtKB">
        <authorList>
            <consortium name="WormBaseParasite"/>
        </authorList>
    </citation>
    <scope>IDENTIFICATION</scope>
</reference>
<comment type="similarity">
    <text evidence="2">Belongs to the nematode receptor-like protein srb family.</text>
</comment>
<evidence type="ECO:0000256" key="5">
    <source>
        <dbReference type="ARBA" id="ARBA00023136"/>
    </source>
</evidence>
<evidence type="ECO:0000256" key="1">
    <source>
        <dbReference type="ARBA" id="ARBA00004141"/>
    </source>
</evidence>
<dbReference type="GO" id="GO:0016020">
    <property type="term" value="C:membrane"/>
    <property type="evidence" value="ECO:0007669"/>
    <property type="project" value="UniProtKB-SubCell"/>
</dbReference>
<feature type="transmembrane region" description="Helical" evidence="6">
    <location>
        <begin position="253"/>
        <end position="275"/>
    </location>
</feature>
<dbReference type="GO" id="GO:0007606">
    <property type="term" value="P:sensory perception of chemical stimulus"/>
    <property type="evidence" value="ECO:0007669"/>
    <property type="project" value="InterPro"/>
</dbReference>
<keyword evidence="7" id="KW-1185">Reference proteome</keyword>